<keyword evidence="12" id="KW-1185">Reference proteome</keyword>
<evidence type="ECO:0000256" key="7">
    <source>
        <dbReference type="ARBA" id="ARBA00022989"/>
    </source>
</evidence>
<evidence type="ECO:0000256" key="10">
    <source>
        <dbReference type="SAM" id="Phobius"/>
    </source>
</evidence>
<organism evidence="11 12">
    <name type="scientific">Methanospirillum lacunae</name>
    <dbReference type="NCBI Taxonomy" id="668570"/>
    <lineage>
        <taxon>Archaea</taxon>
        <taxon>Methanobacteriati</taxon>
        <taxon>Methanobacteriota</taxon>
        <taxon>Stenosarchaea group</taxon>
        <taxon>Methanomicrobia</taxon>
        <taxon>Methanomicrobiales</taxon>
        <taxon>Methanospirillaceae</taxon>
        <taxon>Methanospirillum</taxon>
    </lineage>
</organism>
<dbReference type="PANTHER" id="PTHR48086">
    <property type="entry name" value="SODIUM/PROLINE SYMPORTER-RELATED"/>
    <property type="match status" value="1"/>
</dbReference>
<dbReference type="RefSeq" id="WP_109969114.1">
    <property type="nucleotide sequence ID" value="NZ_CP176093.1"/>
</dbReference>
<dbReference type="InterPro" id="IPR038377">
    <property type="entry name" value="Na/Glc_symporter_sf"/>
</dbReference>
<dbReference type="PANTHER" id="PTHR48086:SF6">
    <property type="entry name" value="CATION_ACETATE SYMPORTER ACTP"/>
    <property type="match status" value="1"/>
</dbReference>
<dbReference type="OrthoDB" id="9779at2157"/>
<dbReference type="GO" id="GO:0015123">
    <property type="term" value="F:acetate transmembrane transporter activity"/>
    <property type="evidence" value="ECO:0007669"/>
    <property type="project" value="TreeGrafter"/>
</dbReference>
<evidence type="ECO:0000256" key="3">
    <source>
        <dbReference type="ARBA" id="ARBA00022448"/>
    </source>
</evidence>
<evidence type="ECO:0000256" key="9">
    <source>
        <dbReference type="RuleBase" id="RU362091"/>
    </source>
</evidence>
<feature type="transmembrane region" description="Helical" evidence="10">
    <location>
        <begin position="157"/>
        <end position="176"/>
    </location>
</feature>
<evidence type="ECO:0000256" key="5">
    <source>
        <dbReference type="ARBA" id="ARBA00022692"/>
    </source>
</evidence>
<dbReference type="GO" id="GO:0005886">
    <property type="term" value="C:plasma membrane"/>
    <property type="evidence" value="ECO:0007669"/>
    <property type="project" value="UniProtKB-SubCell"/>
</dbReference>
<keyword evidence="6" id="KW-0769">Symport</keyword>
<dbReference type="InterPro" id="IPR050277">
    <property type="entry name" value="Sodium:Solute_Symporter"/>
</dbReference>
<dbReference type="GO" id="GO:0015293">
    <property type="term" value="F:symporter activity"/>
    <property type="evidence" value="ECO:0007669"/>
    <property type="project" value="UniProtKB-KW"/>
</dbReference>
<proteinExistence type="inferred from homology"/>
<evidence type="ECO:0000256" key="4">
    <source>
        <dbReference type="ARBA" id="ARBA00022475"/>
    </source>
</evidence>
<protein>
    <submittedName>
        <fullName evidence="11">Cation acetate symporter</fullName>
    </submittedName>
</protein>
<dbReference type="Gene3D" id="1.20.1730.10">
    <property type="entry name" value="Sodium/glucose cotransporter"/>
    <property type="match status" value="1"/>
</dbReference>
<dbReference type="AlphaFoldDB" id="A0A2V2N1E8"/>
<feature type="transmembrane region" description="Helical" evidence="10">
    <location>
        <begin position="120"/>
        <end position="137"/>
    </location>
</feature>
<feature type="transmembrane region" description="Helical" evidence="10">
    <location>
        <begin position="248"/>
        <end position="271"/>
    </location>
</feature>
<feature type="transmembrane region" description="Helical" evidence="10">
    <location>
        <begin position="46"/>
        <end position="72"/>
    </location>
</feature>
<feature type="transmembrane region" description="Helical" evidence="10">
    <location>
        <begin position="378"/>
        <end position="396"/>
    </location>
</feature>
<feature type="transmembrane region" description="Helical" evidence="10">
    <location>
        <begin position="283"/>
        <end position="309"/>
    </location>
</feature>
<gene>
    <name evidence="11" type="ORF">DK846_11585</name>
</gene>
<dbReference type="GeneID" id="97550357"/>
<comment type="caution">
    <text evidence="11">The sequence shown here is derived from an EMBL/GenBank/DDBJ whole genome shotgun (WGS) entry which is preliminary data.</text>
</comment>
<name>A0A2V2N1E8_9EURY</name>
<evidence type="ECO:0000256" key="8">
    <source>
        <dbReference type="ARBA" id="ARBA00023136"/>
    </source>
</evidence>
<keyword evidence="3" id="KW-0813">Transport</keyword>
<evidence type="ECO:0000313" key="11">
    <source>
        <dbReference type="EMBL" id="PWR71496.1"/>
    </source>
</evidence>
<dbReference type="InterPro" id="IPR001734">
    <property type="entry name" value="Na/solute_symporter"/>
</dbReference>
<keyword evidence="8 10" id="KW-0472">Membrane</keyword>
<evidence type="ECO:0000313" key="12">
    <source>
        <dbReference type="Proteomes" id="UP000245657"/>
    </source>
</evidence>
<comment type="similarity">
    <text evidence="2 9">Belongs to the sodium:solute symporter (SSF) (TC 2.A.21) family.</text>
</comment>
<sequence>MDYSFKPLAFTIFVLITLSTLALSFYAARRVRTASHFYTAGGGVKWFVNGIAFAGDYLSAASFLGIAGMIAFSGFDGFMYSIGFLAGWIVALLIIAEPLRKIGKFTFGDALAWRFASKKIRLCAALSALVVSIFYLIPQMVGAGSIIQPLIGLPYEAGVIIVGAVVILIVATAGMVSTTYVQFIKGFLLLIAAGALTVGVLAVAGMGPLEFISTVLNSPAITVPASNGTVTGDVFMTPGMKFKNPLDFASLALGLILGTAALPHILIRYFTVPTPADARKSTVVAIIAIGVFYVLTLFLGLGANYFMTVDPKNSNLSAPLLAEFIGGEWFFAIIASIAFATILGTVSGLIIAAAGAIAHDIYTEVMGRRSDDKKALRISKLTAVTVGVIAIILGIISKGQNVAFLVGLAFAIAASANIPALICTLFWKRSTERGIIAGILTGLLLSVSLILISPTVMGKAALFPLENPGIISIPLGFLVTILVSLTGKEKKRPTGIENPASM</sequence>
<feature type="transmembrane region" description="Helical" evidence="10">
    <location>
        <begin position="329"/>
        <end position="357"/>
    </location>
</feature>
<accession>A0A2V2N1E8</accession>
<dbReference type="Pfam" id="PF00474">
    <property type="entry name" value="SSF"/>
    <property type="match status" value="1"/>
</dbReference>
<feature type="transmembrane region" description="Helical" evidence="10">
    <location>
        <begin position="78"/>
        <end position="99"/>
    </location>
</feature>
<feature type="transmembrane region" description="Helical" evidence="10">
    <location>
        <begin position="6"/>
        <end position="26"/>
    </location>
</feature>
<evidence type="ECO:0000256" key="6">
    <source>
        <dbReference type="ARBA" id="ARBA00022847"/>
    </source>
</evidence>
<dbReference type="NCBIfam" id="TIGR00813">
    <property type="entry name" value="sss"/>
    <property type="match status" value="1"/>
</dbReference>
<dbReference type="CDD" id="cd11480">
    <property type="entry name" value="SLC5sbd_u4"/>
    <property type="match status" value="1"/>
</dbReference>
<dbReference type="GO" id="GO:0006847">
    <property type="term" value="P:plasma membrane acetate transport"/>
    <property type="evidence" value="ECO:0007669"/>
    <property type="project" value="TreeGrafter"/>
</dbReference>
<keyword evidence="5 10" id="KW-0812">Transmembrane</keyword>
<feature type="transmembrane region" description="Helical" evidence="10">
    <location>
        <begin position="402"/>
        <end position="427"/>
    </location>
</feature>
<feature type="transmembrane region" description="Helical" evidence="10">
    <location>
        <begin position="188"/>
        <end position="209"/>
    </location>
</feature>
<dbReference type="PROSITE" id="PS50283">
    <property type="entry name" value="NA_SOLUT_SYMP_3"/>
    <property type="match status" value="1"/>
</dbReference>
<keyword evidence="4" id="KW-1003">Cell membrane</keyword>
<reference evidence="11 12" key="1">
    <citation type="submission" date="2018-05" db="EMBL/GenBank/DDBJ databases">
        <title>Draft genome of Methanospirillum lacunae Ki8-1.</title>
        <authorList>
            <person name="Dueholm M.S."/>
            <person name="Nielsen P.H."/>
            <person name="Bakmann L.F."/>
            <person name="Otzen D.E."/>
        </authorList>
    </citation>
    <scope>NUCLEOTIDE SEQUENCE [LARGE SCALE GENOMIC DNA]</scope>
    <source>
        <strain evidence="11 12">Ki8-1</strain>
    </source>
</reference>
<feature type="transmembrane region" description="Helical" evidence="10">
    <location>
        <begin position="434"/>
        <end position="457"/>
    </location>
</feature>
<evidence type="ECO:0000256" key="2">
    <source>
        <dbReference type="ARBA" id="ARBA00006434"/>
    </source>
</evidence>
<feature type="transmembrane region" description="Helical" evidence="10">
    <location>
        <begin position="469"/>
        <end position="487"/>
    </location>
</feature>
<comment type="subcellular location">
    <subcellularLocation>
        <location evidence="1">Cell membrane</location>
        <topology evidence="1">Multi-pass membrane protein</topology>
    </subcellularLocation>
</comment>
<keyword evidence="7 10" id="KW-1133">Transmembrane helix</keyword>
<evidence type="ECO:0000256" key="1">
    <source>
        <dbReference type="ARBA" id="ARBA00004651"/>
    </source>
</evidence>
<dbReference type="EMBL" id="QGMY01000008">
    <property type="protein sequence ID" value="PWR71496.1"/>
    <property type="molecule type" value="Genomic_DNA"/>
</dbReference>
<dbReference type="Proteomes" id="UP000245657">
    <property type="component" value="Unassembled WGS sequence"/>
</dbReference>